<keyword evidence="4" id="KW-0645">Protease</keyword>
<dbReference type="InterPro" id="IPR000587">
    <property type="entry name" value="Creatinase_N"/>
</dbReference>
<dbReference type="GO" id="GO:0004177">
    <property type="term" value="F:aminopeptidase activity"/>
    <property type="evidence" value="ECO:0007669"/>
    <property type="project" value="UniProtKB-KW"/>
</dbReference>
<evidence type="ECO:0000256" key="1">
    <source>
        <dbReference type="SAM" id="MobiDB-lite"/>
    </source>
</evidence>
<dbReference type="OrthoDB" id="9803194at2"/>
<gene>
    <name evidence="4" type="ORF">EH240_35375</name>
</gene>
<dbReference type="EMBL" id="RQXT01000090">
    <property type="protein sequence ID" value="RRH88291.1"/>
    <property type="molecule type" value="Genomic_DNA"/>
</dbReference>
<dbReference type="AlphaFoldDB" id="A0A3P3EPY2"/>
<dbReference type="Pfam" id="PF00557">
    <property type="entry name" value="Peptidase_M24"/>
    <property type="match status" value="1"/>
</dbReference>
<dbReference type="CDD" id="cd01066">
    <property type="entry name" value="APP_MetAP"/>
    <property type="match status" value="1"/>
</dbReference>
<dbReference type="InterPro" id="IPR050659">
    <property type="entry name" value="Peptidase_M24B"/>
</dbReference>
<keyword evidence="4" id="KW-0378">Hydrolase</keyword>
<proteinExistence type="predicted"/>
<dbReference type="InterPro" id="IPR000994">
    <property type="entry name" value="Pept_M24"/>
</dbReference>
<dbReference type="PANTHER" id="PTHR46112">
    <property type="entry name" value="AMINOPEPTIDASE"/>
    <property type="match status" value="1"/>
</dbReference>
<protein>
    <submittedName>
        <fullName evidence="4">Aminopeptidase P family protein</fullName>
    </submittedName>
</protein>
<dbReference type="RefSeq" id="WP_125006988.1">
    <property type="nucleotide sequence ID" value="NZ_RQXT01000090.1"/>
</dbReference>
<dbReference type="Proteomes" id="UP000273786">
    <property type="component" value="Unassembled WGS sequence"/>
</dbReference>
<feature type="domain" description="Peptidase M24" evidence="2">
    <location>
        <begin position="201"/>
        <end position="410"/>
    </location>
</feature>
<sequence>MSRILEMAQERSPHPGDPALVAPMPLGLDINARSAEIDERQMCRDRLARLRAELARRDYAGALLSDPMNIRYATGSRNMSVWTMHAPGRYVFVATDGPVVLFEFGTTLHLSRDLETVDELRRSMSWFYFMAGPRVREKTVLWAADVIGLMKEHGRSNRRLAVDRCEPWGAQLLIDAGICLFDAQEPLEQARMIKTSEEIKCMQLSMDVCDIAVDRMRRALRPGITENQLWSILHETNIAHNGEWIECRLLCSGERTNPWFQESGSRVINAGDMVGFDTDMVGPFGYLADISRSWICPGRKPTPEQRKLYEIAQEQVLTNIELIKPGLSFRDFSERCWPVPEAYVPNRYMFMIHGAGFVDEYPTVVYTTDWKDWGYDAMFEENMVVCVESFIGEVGAKEGVKLEQQVLITANGAVSMSHSPFVDAIEP</sequence>
<name>A0A3P3EPY2_9HYPH</name>
<evidence type="ECO:0000259" key="3">
    <source>
        <dbReference type="Pfam" id="PF01321"/>
    </source>
</evidence>
<dbReference type="Gene3D" id="3.90.230.10">
    <property type="entry name" value="Creatinase/methionine aminopeptidase superfamily"/>
    <property type="match status" value="1"/>
</dbReference>
<dbReference type="Pfam" id="PF01321">
    <property type="entry name" value="Creatinase_N"/>
    <property type="match status" value="1"/>
</dbReference>
<dbReference type="InterPro" id="IPR029149">
    <property type="entry name" value="Creatin/AminoP/Spt16_N"/>
</dbReference>
<organism evidence="4 5">
    <name type="scientific">Mesorhizobium tamadayense</name>
    <dbReference type="NCBI Taxonomy" id="425306"/>
    <lineage>
        <taxon>Bacteria</taxon>
        <taxon>Pseudomonadati</taxon>
        <taxon>Pseudomonadota</taxon>
        <taxon>Alphaproteobacteria</taxon>
        <taxon>Hyphomicrobiales</taxon>
        <taxon>Phyllobacteriaceae</taxon>
        <taxon>Mesorhizobium</taxon>
    </lineage>
</organism>
<dbReference type="InterPro" id="IPR036005">
    <property type="entry name" value="Creatinase/aminopeptidase-like"/>
</dbReference>
<keyword evidence="5" id="KW-1185">Reference proteome</keyword>
<feature type="domain" description="Creatinase N-terminal" evidence="3">
    <location>
        <begin position="46"/>
        <end position="193"/>
    </location>
</feature>
<evidence type="ECO:0000313" key="5">
    <source>
        <dbReference type="Proteomes" id="UP000273786"/>
    </source>
</evidence>
<feature type="region of interest" description="Disordered" evidence="1">
    <location>
        <begin position="1"/>
        <end position="20"/>
    </location>
</feature>
<comment type="caution">
    <text evidence="4">The sequence shown here is derived from an EMBL/GenBank/DDBJ whole genome shotgun (WGS) entry which is preliminary data.</text>
</comment>
<dbReference type="PANTHER" id="PTHR46112:SF2">
    <property type="entry name" value="XAA-PRO AMINOPEPTIDASE P-RELATED"/>
    <property type="match status" value="1"/>
</dbReference>
<evidence type="ECO:0000259" key="2">
    <source>
        <dbReference type="Pfam" id="PF00557"/>
    </source>
</evidence>
<evidence type="ECO:0000313" key="4">
    <source>
        <dbReference type="EMBL" id="RRH88291.1"/>
    </source>
</evidence>
<dbReference type="Gene3D" id="3.40.350.10">
    <property type="entry name" value="Creatinase/prolidase N-terminal domain"/>
    <property type="match status" value="1"/>
</dbReference>
<accession>A0A3P3EPY2</accession>
<reference evidence="4 5" key="1">
    <citation type="submission" date="2018-11" db="EMBL/GenBank/DDBJ databases">
        <title>the genome of Mesorhizobium tamadayense DSM 28320.</title>
        <authorList>
            <person name="Gao J."/>
        </authorList>
    </citation>
    <scope>NUCLEOTIDE SEQUENCE [LARGE SCALE GENOMIC DNA]</scope>
    <source>
        <strain evidence="4 5">DSM 28320</strain>
    </source>
</reference>
<keyword evidence="4" id="KW-0031">Aminopeptidase</keyword>
<dbReference type="SUPFAM" id="SSF53092">
    <property type="entry name" value="Creatinase/prolidase N-terminal domain"/>
    <property type="match status" value="1"/>
</dbReference>
<dbReference type="SUPFAM" id="SSF55920">
    <property type="entry name" value="Creatinase/aminopeptidase"/>
    <property type="match status" value="1"/>
</dbReference>